<comment type="similarity">
    <text evidence="1">Belongs to the transposase IS21/IS408/IS1162 family.</text>
</comment>
<dbReference type="InterPro" id="IPR036397">
    <property type="entry name" value="RNaseH_sf"/>
</dbReference>
<dbReference type="Pfam" id="PF22483">
    <property type="entry name" value="Mu-transpos_C_2"/>
    <property type="match status" value="1"/>
</dbReference>
<dbReference type="InterPro" id="IPR012337">
    <property type="entry name" value="RNaseH-like_sf"/>
</dbReference>
<protein>
    <submittedName>
        <fullName evidence="3">IstA5</fullName>
    </submittedName>
</protein>
<proteinExistence type="inferred from homology"/>
<evidence type="ECO:0000256" key="1">
    <source>
        <dbReference type="ARBA" id="ARBA00009277"/>
    </source>
</evidence>
<reference evidence="3" key="1">
    <citation type="submission" date="2018-07" db="EMBL/GenBank/DDBJ databases">
        <authorList>
            <consortium name="Genoscope - CEA"/>
            <person name="William W."/>
        </authorList>
    </citation>
    <scope>NUCLEOTIDE SEQUENCE</scope>
    <source>
        <strain evidence="3">IK1</strain>
    </source>
</reference>
<dbReference type="PROSITE" id="PS50994">
    <property type="entry name" value="INTEGRASE"/>
    <property type="match status" value="1"/>
</dbReference>
<dbReference type="GO" id="GO:0003676">
    <property type="term" value="F:nucleic acid binding"/>
    <property type="evidence" value="ECO:0007669"/>
    <property type="project" value="InterPro"/>
</dbReference>
<dbReference type="AlphaFoldDB" id="A0A653AB08"/>
<dbReference type="PANTHER" id="PTHR35004:SF6">
    <property type="entry name" value="TRANSPOSASE"/>
    <property type="match status" value="1"/>
</dbReference>
<dbReference type="GO" id="GO:0015074">
    <property type="term" value="P:DNA integration"/>
    <property type="evidence" value="ECO:0007669"/>
    <property type="project" value="InterPro"/>
</dbReference>
<dbReference type="InterPro" id="IPR054353">
    <property type="entry name" value="IstA-like_C"/>
</dbReference>
<dbReference type="PANTHER" id="PTHR35004">
    <property type="entry name" value="TRANSPOSASE RV3428C-RELATED"/>
    <property type="match status" value="1"/>
</dbReference>
<evidence type="ECO:0000313" key="3">
    <source>
        <dbReference type="EMBL" id="VBB44862.1"/>
    </source>
</evidence>
<organism evidence="3">
    <name type="scientific">Uncultured Desulfatiglans sp</name>
    <dbReference type="NCBI Taxonomy" id="1748965"/>
    <lineage>
        <taxon>Bacteria</taxon>
        <taxon>Pseudomonadati</taxon>
        <taxon>Thermodesulfobacteriota</taxon>
        <taxon>Desulfobacteria</taxon>
        <taxon>Desulfatiglandales</taxon>
        <taxon>Desulfatiglandaceae</taxon>
        <taxon>Desulfatiglans</taxon>
        <taxon>environmental samples</taxon>
    </lineage>
</organism>
<gene>
    <name evidence="3" type="ORF">TRIP_B350042</name>
</gene>
<dbReference type="SUPFAM" id="SSF53098">
    <property type="entry name" value="Ribonuclease H-like"/>
    <property type="match status" value="1"/>
</dbReference>
<dbReference type="InterPro" id="IPR001584">
    <property type="entry name" value="Integrase_cat-core"/>
</dbReference>
<feature type="domain" description="Integrase catalytic" evidence="2">
    <location>
        <begin position="1"/>
        <end position="119"/>
    </location>
</feature>
<accession>A0A653AB08</accession>
<evidence type="ECO:0000259" key="2">
    <source>
        <dbReference type="PROSITE" id="PS50994"/>
    </source>
</evidence>
<name>A0A653AB08_UNCDX</name>
<sequence length="322" mass="37475">MNAFRFFNGVPREILTDNMLTAVLEREGSLIRFNEAFLEFLRPFGITPRACNPRQPQEKGKVEKGVIVHYIRHNFWPLREFVDLTDLQRQAGHWRDTLANCRLHATTAQRPVDRALQEQLRPLPDFLPDCRESAVLKVHTDFCIHFDANTYTTPPWAVGKQVVVKADQQTLSIYLKEKLIATHQRSWERKQRIELPEHREAVLKGMRRQWQSEEVALFASLGEDARIYLEHMAAARLPLRKNVGKLLVLKDRYGLVPFLASLQKALINKAFGAHYIENILVQDHTPTKDHPPLQLKEERLNRIRLEEPNLAEFDAFVLRKGK</sequence>
<dbReference type="Gene3D" id="3.30.420.10">
    <property type="entry name" value="Ribonuclease H-like superfamily/Ribonuclease H"/>
    <property type="match status" value="1"/>
</dbReference>
<dbReference type="EMBL" id="UPXX01000029">
    <property type="protein sequence ID" value="VBB44862.1"/>
    <property type="molecule type" value="Genomic_DNA"/>
</dbReference>